<dbReference type="EC" id="2.3.-.-" evidence="1"/>
<accession>A0ACC7NX61</accession>
<reference evidence="1" key="1">
    <citation type="submission" date="2024-12" db="EMBL/GenBank/DDBJ databases">
        <authorList>
            <person name="Wu N."/>
        </authorList>
    </citation>
    <scope>NUCLEOTIDE SEQUENCE</scope>
    <source>
        <strain evidence="1">P15</strain>
    </source>
</reference>
<gene>
    <name evidence="1" type="ORF">ACI1P1_13670</name>
</gene>
<comment type="caution">
    <text evidence="1">The sequence shown here is derived from an EMBL/GenBank/DDBJ whole genome shotgun (WGS) entry which is preliminary data.</text>
</comment>
<keyword evidence="1" id="KW-0012">Acyltransferase</keyword>
<keyword evidence="1" id="KW-0808">Transferase</keyword>
<sequence>MIIKKDQIILRDLQIEDIDDYVRWYTTDTEWMNWDAPWECKDGIKIDEMMTNIKRRINQGTNKSRSRLEVCLESGKHIGWVTSYFINGDPKKVAVGIDIPEVCYRSQGNGRIALECWIDYLFAERGLLRQYTQTWSGNLQMMNLAKRLGFQEIERRIGIREIRGDKYDAITYEITKERLFEFR</sequence>
<dbReference type="EMBL" id="JBJURJ010000008">
    <property type="protein sequence ID" value="MFM9329338.1"/>
    <property type="molecule type" value="Genomic_DNA"/>
</dbReference>
<name>A0ACC7NX61_9BACL</name>
<protein>
    <submittedName>
        <fullName evidence="1">GNAT family N-acetyltransferase</fullName>
        <ecNumber evidence="1">2.3.-.-</ecNumber>
    </submittedName>
</protein>
<dbReference type="Proteomes" id="UP001631969">
    <property type="component" value="Unassembled WGS sequence"/>
</dbReference>
<evidence type="ECO:0000313" key="2">
    <source>
        <dbReference type="Proteomes" id="UP001631969"/>
    </source>
</evidence>
<organism evidence="1 2">
    <name type="scientific">Paenibacillus mesotrionivorans</name>
    <dbReference type="NCBI Taxonomy" id="3160968"/>
    <lineage>
        <taxon>Bacteria</taxon>
        <taxon>Bacillati</taxon>
        <taxon>Bacillota</taxon>
        <taxon>Bacilli</taxon>
        <taxon>Bacillales</taxon>
        <taxon>Paenibacillaceae</taxon>
        <taxon>Paenibacillus</taxon>
    </lineage>
</organism>
<evidence type="ECO:0000313" key="1">
    <source>
        <dbReference type="EMBL" id="MFM9329338.1"/>
    </source>
</evidence>
<proteinExistence type="predicted"/>
<keyword evidence="2" id="KW-1185">Reference proteome</keyword>